<feature type="transmembrane region" description="Helical" evidence="1">
    <location>
        <begin position="43"/>
        <end position="61"/>
    </location>
</feature>
<dbReference type="RefSeq" id="WP_317518025.1">
    <property type="nucleotide sequence ID" value="NZ_JAPTHD010000015.1"/>
</dbReference>
<protein>
    <recommendedName>
        <fullName evidence="4">DUF3040 domain-containing protein</fullName>
    </recommendedName>
</protein>
<keyword evidence="1" id="KW-0472">Membrane</keyword>
<comment type="caution">
    <text evidence="2">The sequence shown here is derived from an EMBL/GenBank/DDBJ whole genome shotgun (WGS) entry which is preliminary data.</text>
</comment>
<accession>A0ABU4A1N4</accession>
<evidence type="ECO:0000313" key="2">
    <source>
        <dbReference type="EMBL" id="MDV5825655.1"/>
    </source>
</evidence>
<keyword evidence="1" id="KW-0812">Transmembrane</keyword>
<sequence length="86" mass="9058">MTDLDDMLDALRASPIDPRLQALAPSVLDGVARRRNRIAVRRSLLVAGFIALGTGWIGSMVPATPASASPVAIGMSDYAPSRLLGR</sequence>
<dbReference type="Proteomes" id="UP001185984">
    <property type="component" value="Unassembled WGS sequence"/>
</dbReference>
<evidence type="ECO:0000256" key="1">
    <source>
        <dbReference type="SAM" id="Phobius"/>
    </source>
</evidence>
<proteinExistence type="predicted"/>
<keyword evidence="1" id="KW-1133">Transmembrane helix</keyword>
<evidence type="ECO:0000313" key="3">
    <source>
        <dbReference type="Proteomes" id="UP001185984"/>
    </source>
</evidence>
<dbReference type="EMBL" id="JAPTHD010000015">
    <property type="protein sequence ID" value="MDV5825655.1"/>
    <property type="molecule type" value="Genomic_DNA"/>
</dbReference>
<reference evidence="3" key="1">
    <citation type="journal article" date="2022" name="J Environ Chem Eng">
        <title>Biodegradation of petroleum oil using a constructed nonpathogenic and heavy metal-tolerant bacterial consortium isolated from marine sponges.</title>
        <authorList>
            <person name="Dechsakulwatana C."/>
            <person name="Rungsihiranrut A."/>
            <person name="Muangchinda C."/>
            <person name="Ningthoujam R."/>
            <person name="Klankeo P."/>
            <person name="Pinyakong O."/>
        </authorList>
    </citation>
    <scope>NUCLEOTIDE SEQUENCE [LARGE SCALE GENOMIC DNA]</scope>
    <source>
        <strain evidence="3">MO2-4</strain>
    </source>
</reference>
<organism evidence="2 3">
    <name type="scientific">Sphingobium naphthae</name>
    <dbReference type="NCBI Taxonomy" id="1886786"/>
    <lineage>
        <taxon>Bacteria</taxon>
        <taxon>Pseudomonadati</taxon>
        <taxon>Pseudomonadota</taxon>
        <taxon>Alphaproteobacteria</taxon>
        <taxon>Sphingomonadales</taxon>
        <taxon>Sphingomonadaceae</taxon>
        <taxon>Sphingobium</taxon>
    </lineage>
</organism>
<gene>
    <name evidence="2" type="ORF">O0R41_18790</name>
</gene>
<name>A0ABU4A1N4_9SPHN</name>
<keyword evidence="3" id="KW-1185">Reference proteome</keyword>
<evidence type="ECO:0008006" key="4">
    <source>
        <dbReference type="Google" id="ProtNLM"/>
    </source>
</evidence>